<dbReference type="Pfam" id="PF10708">
    <property type="entry name" value="DUF2510"/>
    <property type="match status" value="1"/>
</dbReference>
<dbReference type="RefSeq" id="WP_203833300.1">
    <property type="nucleotide sequence ID" value="NZ_BOMU01000081.1"/>
</dbReference>
<proteinExistence type="predicted"/>
<organism evidence="3 4">
    <name type="scientific">Actinoplanes regularis</name>
    <dbReference type="NCBI Taxonomy" id="52697"/>
    <lineage>
        <taxon>Bacteria</taxon>
        <taxon>Bacillati</taxon>
        <taxon>Actinomycetota</taxon>
        <taxon>Actinomycetes</taxon>
        <taxon>Micromonosporales</taxon>
        <taxon>Micromonosporaceae</taxon>
        <taxon>Actinoplanes</taxon>
    </lineage>
</organism>
<keyword evidence="1" id="KW-0812">Transmembrane</keyword>
<evidence type="ECO:0000256" key="1">
    <source>
        <dbReference type="SAM" id="Phobius"/>
    </source>
</evidence>
<dbReference type="Proteomes" id="UP000198415">
    <property type="component" value="Unassembled WGS sequence"/>
</dbReference>
<gene>
    <name evidence="3" type="ORF">SAMN06264365_11664</name>
</gene>
<evidence type="ECO:0000259" key="2">
    <source>
        <dbReference type="Pfam" id="PF10708"/>
    </source>
</evidence>
<dbReference type="InterPro" id="IPR018929">
    <property type="entry name" value="DUF2510"/>
</dbReference>
<keyword evidence="4" id="KW-1185">Reference proteome</keyword>
<evidence type="ECO:0000313" key="4">
    <source>
        <dbReference type="Proteomes" id="UP000198415"/>
    </source>
</evidence>
<dbReference type="EMBL" id="FZNR01000016">
    <property type="protein sequence ID" value="SNS47052.1"/>
    <property type="molecule type" value="Genomic_DNA"/>
</dbReference>
<keyword evidence="1" id="KW-1133">Transmembrane helix</keyword>
<sequence length="190" mass="19070">MTSPAKPAGWYADPSGLPATRWWDGQQWTDHIQPGTAVLPPTAGLGGYYPVAAPSGPLMEGAHTLVPADPEATEIFAAQLSGGAGAMFPATLTSGTTGGALAAPAAEKLEYPMPLVDAVEAARLPGFRMIPSPLAAAAADPLSASANSAAGDPDKRPAARHATGLLTHPVLLASVAAVVLAAILALVLLR</sequence>
<feature type="domain" description="DUF2510" evidence="2">
    <location>
        <begin position="8"/>
        <end position="37"/>
    </location>
</feature>
<name>A0A239ET46_9ACTN</name>
<accession>A0A239ET46</accession>
<feature type="transmembrane region" description="Helical" evidence="1">
    <location>
        <begin position="170"/>
        <end position="189"/>
    </location>
</feature>
<dbReference type="AlphaFoldDB" id="A0A239ET46"/>
<keyword evidence="1" id="KW-0472">Membrane</keyword>
<reference evidence="3 4" key="1">
    <citation type="submission" date="2017-06" db="EMBL/GenBank/DDBJ databases">
        <authorList>
            <person name="Kim H.J."/>
            <person name="Triplett B.A."/>
        </authorList>
    </citation>
    <scope>NUCLEOTIDE SEQUENCE [LARGE SCALE GENOMIC DNA]</scope>
    <source>
        <strain evidence="3 4">DSM 43151</strain>
    </source>
</reference>
<protein>
    <recommendedName>
        <fullName evidence="2">DUF2510 domain-containing protein</fullName>
    </recommendedName>
</protein>
<evidence type="ECO:0000313" key="3">
    <source>
        <dbReference type="EMBL" id="SNS47052.1"/>
    </source>
</evidence>